<name>A0A0F7ZQ15_9HYPO</name>
<protein>
    <submittedName>
        <fullName evidence="1">Uncharacterized protein</fullName>
    </submittedName>
</protein>
<reference evidence="1 2" key="1">
    <citation type="journal article" date="2014" name="Genome Biol. Evol.">
        <title>Comparative genomics and transcriptomics analyses reveal divergent lifestyle features of nematode endoparasitic fungus Hirsutella minnesotensis.</title>
        <authorList>
            <person name="Lai Y."/>
            <person name="Liu K."/>
            <person name="Zhang X."/>
            <person name="Zhang X."/>
            <person name="Li K."/>
            <person name="Wang N."/>
            <person name="Shu C."/>
            <person name="Wu Y."/>
            <person name="Wang C."/>
            <person name="Bushley K.E."/>
            <person name="Xiang M."/>
            <person name="Liu X."/>
        </authorList>
    </citation>
    <scope>NUCLEOTIDE SEQUENCE [LARGE SCALE GENOMIC DNA]</scope>
    <source>
        <strain evidence="1 2">3608</strain>
    </source>
</reference>
<accession>A0A0F7ZQ15</accession>
<dbReference type="AlphaFoldDB" id="A0A0F7ZQ15"/>
<evidence type="ECO:0000313" key="1">
    <source>
        <dbReference type="EMBL" id="KJZ76460.1"/>
    </source>
</evidence>
<sequence length="133" mass="14681">MPLTLQEIDPETGFPSLAKCMFEMYEDPLQKRFRIYFPIHGTGPEAREAAAQEGAARLKTWWAEDPTISWYKVVTGIIAGAATWNTYLETPSLNQSHQTPTGSQTIAHKHMLSKLCRGSTPPPGSTCSIAPSM</sequence>
<gene>
    <name evidence="1" type="ORF">HIM_04189</name>
</gene>
<keyword evidence="2" id="KW-1185">Reference proteome</keyword>
<dbReference type="OrthoDB" id="4960553at2759"/>
<organism evidence="1 2">
    <name type="scientific">Hirsutella minnesotensis 3608</name>
    <dbReference type="NCBI Taxonomy" id="1043627"/>
    <lineage>
        <taxon>Eukaryota</taxon>
        <taxon>Fungi</taxon>
        <taxon>Dikarya</taxon>
        <taxon>Ascomycota</taxon>
        <taxon>Pezizomycotina</taxon>
        <taxon>Sordariomycetes</taxon>
        <taxon>Hypocreomycetidae</taxon>
        <taxon>Hypocreales</taxon>
        <taxon>Ophiocordycipitaceae</taxon>
        <taxon>Hirsutella</taxon>
    </lineage>
</organism>
<evidence type="ECO:0000313" key="2">
    <source>
        <dbReference type="Proteomes" id="UP000054481"/>
    </source>
</evidence>
<dbReference type="Proteomes" id="UP000054481">
    <property type="component" value="Unassembled WGS sequence"/>
</dbReference>
<dbReference type="EMBL" id="KQ030511">
    <property type="protein sequence ID" value="KJZ76460.1"/>
    <property type="molecule type" value="Genomic_DNA"/>
</dbReference>
<proteinExistence type="predicted"/>